<accession>A0A937CX06</accession>
<dbReference type="InterPro" id="IPR000524">
    <property type="entry name" value="Tscrpt_reg_HTH_GntR"/>
</dbReference>
<dbReference type="CDD" id="cd00609">
    <property type="entry name" value="AAT_like"/>
    <property type="match status" value="1"/>
</dbReference>
<evidence type="ECO:0000256" key="3">
    <source>
        <dbReference type="ARBA" id="ARBA00023015"/>
    </source>
</evidence>
<gene>
    <name evidence="7" type="ORF">JJ685_27090</name>
</gene>
<dbReference type="Pfam" id="PF00392">
    <property type="entry name" value="GntR"/>
    <property type="match status" value="1"/>
</dbReference>
<keyword evidence="7" id="KW-0032">Aminotransferase</keyword>
<name>A0A937CX06_9BURK</name>
<proteinExistence type="inferred from homology"/>
<dbReference type="GO" id="GO:0030170">
    <property type="term" value="F:pyridoxal phosphate binding"/>
    <property type="evidence" value="ECO:0007669"/>
    <property type="project" value="InterPro"/>
</dbReference>
<evidence type="ECO:0000256" key="4">
    <source>
        <dbReference type="ARBA" id="ARBA00023125"/>
    </source>
</evidence>
<evidence type="ECO:0000256" key="2">
    <source>
        <dbReference type="ARBA" id="ARBA00022898"/>
    </source>
</evidence>
<dbReference type="Gene3D" id="1.10.10.10">
    <property type="entry name" value="Winged helix-like DNA-binding domain superfamily/Winged helix DNA-binding domain"/>
    <property type="match status" value="1"/>
</dbReference>
<dbReference type="PROSITE" id="PS50949">
    <property type="entry name" value="HTH_GNTR"/>
    <property type="match status" value="1"/>
</dbReference>
<dbReference type="InterPro" id="IPR036388">
    <property type="entry name" value="WH-like_DNA-bd_sf"/>
</dbReference>
<dbReference type="GO" id="GO:0003677">
    <property type="term" value="F:DNA binding"/>
    <property type="evidence" value="ECO:0007669"/>
    <property type="project" value="UniProtKB-KW"/>
</dbReference>
<evidence type="ECO:0000259" key="6">
    <source>
        <dbReference type="PROSITE" id="PS50949"/>
    </source>
</evidence>
<dbReference type="SUPFAM" id="SSF46785">
    <property type="entry name" value="Winged helix' DNA-binding domain"/>
    <property type="match status" value="1"/>
</dbReference>
<dbReference type="InterPro" id="IPR051446">
    <property type="entry name" value="HTH_trans_reg/aminotransferase"/>
</dbReference>
<evidence type="ECO:0000256" key="5">
    <source>
        <dbReference type="ARBA" id="ARBA00023163"/>
    </source>
</evidence>
<keyword evidence="5" id="KW-0804">Transcription</keyword>
<keyword evidence="4" id="KW-0238">DNA-binding</keyword>
<dbReference type="Gene3D" id="3.90.1150.10">
    <property type="entry name" value="Aspartate Aminotransferase, domain 1"/>
    <property type="match status" value="1"/>
</dbReference>
<dbReference type="Gene3D" id="3.40.640.10">
    <property type="entry name" value="Type I PLP-dependent aspartate aminotransferase-like (Major domain)"/>
    <property type="match status" value="1"/>
</dbReference>
<feature type="domain" description="HTH gntR-type" evidence="6">
    <location>
        <begin position="10"/>
        <end position="78"/>
    </location>
</feature>
<dbReference type="InterPro" id="IPR004839">
    <property type="entry name" value="Aminotransferase_I/II_large"/>
</dbReference>
<dbReference type="SMART" id="SM00345">
    <property type="entry name" value="HTH_GNTR"/>
    <property type="match status" value="1"/>
</dbReference>
<dbReference type="Proteomes" id="UP000599109">
    <property type="component" value="Unassembled WGS sequence"/>
</dbReference>
<organism evidence="7 8">
    <name type="scientific">Ramlibacter monticola</name>
    <dbReference type="NCBI Taxonomy" id="1926872"/>
    <lineage>
        <taxon>Bacteria</taxon>
        <taxon>Pseudomonadati</taxon>
        <taxon>Pseudomonadota</taxon>
        <taxon>Betaproteobacteria</taxon>
        <taxon>Burkholderiales</taxon>
        <taxon>Comamonadaceae</taxon>
        <taxon>Ramlibacter</taxon>
    </lineage>
</organism>
<keyword evidence="3" id="KW-0805">Transcription regulation</keyword>
<dbReference type="InterPro" id="IPR015424">
    <property type="entry name" value="PyrdxlP-dep_Trfase"/>
</dbReference>
<keyword evidence="7" id="KW-0808">Transferase</keyword>
<dbReference type="GO" id="GO:0008483">
    <property type="term" value="F:transaminase activity"/>
    <property type="evidence" value="ECO:0007669"/>
    <property type="project" value="UniProtKB-KW"/>
</dbReference>
<dbReference type="InterPro" id="IPR036390">
    <property type="entry name" value="WH_DNA-bd_sf"/>
</dbReference>
<protein>
    <submittedName>
        <fullName evidence="7">PLP-dependent aminotransferase family protein</fullName>
    </submittedName>
</protein>
<dbReference type="CDD" id="cd07377">
    <property type="entry name" value="WHTH_GntR"/>
    <property type="match status" value="1"/>
</dbReference>
<keyword evidence="8" id="KW-1185">Reference proteome</keyword>
<dbReference type="EMBL" id="JAEQNE010000010">
    <property type="protein sequence ID" value="MBL0394834.1"/>
    <property type="molecule type" value="Genomic_DNA"/>
</dbReference>
<sequence length="468" mass="52211">MFTLDPRSATPLVTQIVEGFRRLIEEGTLRPGAKLPSIRQFAASHAVSVYTVVDAYDRLVALGFFASRPHSGFFVRSRATGALAQTSTRGNYTFDSMWYMRRIFENRSLRSKPGCGWLPNEWLFGDGVKRSLRALAAEEADLGGYGEPKGYPPLRQLVRDLLAEHQVNAHTDQVLLTQGSSQALDLAARRLVRAGDPVLVEEPGYANLLSSLRFLRARLVGAPRTSQGWDLEVLEARIREHRPKVFFVQPRLQSPTGCSAQLAHLHRVLQLAEKYDFVIVENDIYVDLDPEQRPSLASLDQLQRVVHIGSFSKTISPNIRVGYLAAQPDLLEELAQLKMLSGLTSSEFTERLAYGALVDGRWRKHVKHLRERLAEAHLRTSAQLAGLGFELFCEPKAGMLLWARHPAIANSAELAYKAAEQDILLGPGHLFTTDLAPSPWLRFNVAFCPDSVIDFLRGEVDPAQRQAA</sequence>
<dbReference type="Pfam" id="PF00155">
    <property type="entry name" value="Aminotran_1_2"/>
    <property type="match status" value="1"/>
</dbReference>
<dbReference type="RefSeq" id="WP_201677507.1">
    <property type="nucleotide sequence ID" value="NZ_JAEQNE010000010.1"/>
</dbReference>
<dbReference type="AlphaFoldDB" id="A0A937CX06"/>
<keyword evidence="2" id="KW-0663">Pyridoxal phosphate</keyword>
<evidence type="ECO:0000256" key="1">
    <source>
        <dbReference type="ARBA" id="ARBA00005384"/>
    </source>
</evidence>
<dbReference type="InterPro" id="IPR015422">
    <property type="entry name" value="PyrdxlP-dep_Trfase_small"/>
</dbReference>
<dbReference type="PANTHER" id="PTHR46577:SF2">
    <property type="entry name" value="TRANSCRIPTIONAL REGULATORY PROTEIN"/>
    <property type="match status" value="1"/>
</dbReference>
<dbReference type="PANTHER" id="PTHR46577">
    <property type="entry name" value="HTH-TYPE TRANSCRIPTIONAL REGULATORY PROTEIN GABR"/>
    <property type="match status" value="1"/>
</dbReference>
<comment type="similarity">
    <text evidence="1">In the C-terminal section; belongs to the class-I pyridoxal-phosphate-dependent aminotransferase family.</text>
</comment>
<dbReference type="InterPro" id="IPR015421">
    <property type="entry name" value="PyrdxlP-dep_Trfase_major"/>
</dbReference>
<dbReference type="SUPFAM" id="SSF53383">
    <property type="entry name" value="PLP-dependent transferases"/>
    <property type="match status" value="1"/>
</dbReference>
<reference evidence="7 8" key="1">
    <citation type="journal article" date="2017" name="Int. J. Syst. Evol. Microbiol.">
        <title>Ramlibacter monticola sp. nov., isolated from forest soil.</title>
        <authorList>
            <person name="Chaudhary D.K."/>
            <person name="Kim J."/>
        </authorList>
    </citation>
    <scope>NUCLEOTIDE SEQUENCE [LARGE SCALE GENOMIC DNA]</scope>
    <source>
        <strain evidence="7 8">KACC 19175</strain>
    </source>
</reference>
<comment type="caution">
    <text evidence="7">The sequence shown here is derived from an EMBL/GenBank/DDBJ whole genome shotgun (WGS) entry which is preliminary data.</text>
</comment>
<evidence type="ECO:0000313" key="8">
    <source>
        <dbReference type="Proteomes" id="UP000599109"/>
    </source>
</evidence>
<evidence type="ECO:0000313" key="7">
    <source>
        <dbReference type="EMBL" id="MBL0394834.1"/>
    </source>
</evidence>
<dbReference type="GO" id="GO:0003700">
    <property type="term" value="F:DNA-binding transcription factor activity"/>
    <property type="evidence" value="ECO:0007669"/>
    <property type="project" value="InterPro"/>
</dbReference>